<dbReference type="EMBL" id="CAIX01001083">
    <property type="protein sequence ID" value="CCI50744.1"/>
    <property type="molecule type" value="Genomic_DNA"/>
</dbReference>
<dbReference type="GO" id="GO:0015031">
    <property type="term" value="P:protein transport"/>
    <property type="evidence" value="ECO:0007669"/>
    <property type="project" value="UniProtKB-KW"/>
</dbReference>
<dbReference type="Pfam" id="PF00514">
    <property type="entry name" value="Arm"/>
    <property type="match status" value="1"/>
</dbReference>
<dbReference type="Proteomes" id="UP000053237">
    <property type="component" value="Unassembled WGS sequence"/>
</dbReference>
<organism evidence="4 5">
    <name type="scientific">Albugo candida</name>
    <dbReference type="NCBI Taxonomy" id="65357"/>
    <lineage>
        <taxon>Eukaryota</taxon>
        <taxon>Sar</taxon>
        <taxon>Stramenopiles</taxon>
        <taxon>Oomycota</taxon>
        <taxon>Peronosporomycetes</taxon>
        <taxon>Albuginales</taxon>
        <taxon>Albuginaceae</taxon>
        <taxon>Albugo</taxon>
    </lineage>
</organism>
<keyword evidence="5" id="KW-1185">Reference proteome</keyword>
<evidence type="ECO:0000256" key="2">
    <source>
        <dbReference type="ARBA" id="ARBA00022448"/>
    </source>
</evidence>
<gene>
    <name evidence="4" type="ORF">BN9_129770</name>
</gene>
<evidence type="ECO:0000256" key="3">
    <source>
        <dbReference type="ARBA" id="ARBA00022927"/>
    </source>
</evidence>
<dbReference type="PANTHER" id="PTHR23316">
    <property type="entry name" value="IMPORTIN ALPHA"/>
    <property type="match status" value="1"/>
</dbReference>
<dbReference type="Gene3D" id="1.25.10.10">
    <property type="entry name" value="Leucine-rich Repeat Variant"/>
    <property type="match status" value="1"/>
</dbReference>
<keyword evidence="2" id="KW-0813">Transport</keyword>
<reference evidence="4 5" key="1">
    <citation type="submission" date="2012-05" db="EMBL/GenBank/DDBJ databases">
        <title>Recombination and specialization in a pathogen metapopulation.</title>
        <authorList>
            <person name="Gardiner A."/>
            <person name="Kemen E."/>
            <person name="Schultz-Larsen T."/>
            <person name="MacLean D."/>
            <person name="Van Oosterhout C."/>
            <person name="Jones J.D.G."/>
        </authorList>
    </citation>
    <scope>NUCLEOTIDE SEQUENCE [LARGE SCALE GENOMIC DNA]</scope>
    <source>
        <strain evidence="4 5">Ac Nc2</strain>
    </source>
</reference>
<evidence type="ECO:0000256" key="1">
    <source>
        <dbReference type="ARBA" id="ARBA00010394"/>
    </source>
</evidence>
<dbReference type="STRING" id="65357.A0A024GV92"/>
<accession>A0A024GV92</accession>
<dbReference type="InParanoid" id="A0A024GV92"/>
<dbReference type="InterPro" id="IPR000225">
    <property type="entry name" value="Armadillo"/>
</dbReference>
<name>A0A024GV92_9STRA</name>
<dbReference type="InterPro" id="IPR016024">
    <property type="entry name" value="ARM-type_fold"/>
</dbReference>
<comment type="similarity">
    <text evidence="1">Belongs to the importin alpha family.</text>
</comment>
<dbReference type="AlphaFoldDB" id="A0A024GV92"/>
<protein>
    <recommendedName>
        <fullName evidence="6">IBB domain-containing protein</fullName>
    </recommendedName>
</protein>
<evidence type="ECO:0008006" key="6">
    <source>
        <dbReference type="Google" id="ProtNLM"/>
    </source>
</evidence>
<sequence>MYLCSSLRVRLALTNIASGTINDTETVIHFGAVPMFCHLLVTPNDDLKCGALQPLLSQRTEQSKLSMLRNSIWTLSNFCRGKPQPEFSLVAPAFPTLGQLLYTQDEELLTDACWALSYLSDGSNEKIQAVVEAGICRRMVELLMYPSSLVQTPGLRTVGNVVTRDDVQTQLISIARKKQLGLSRMQLQEAPDEQVMHLVTLGRVSSHSVDGRWKLCWIRFSDIHFKDHQLTTLEGLKELEEKKETTSHQFAKYQLIKGVLLDVNGRDQQTIETHLINEDNAINKSLVQEIESVSSCHHSFERHHRTVQQRPSTPGNASQIATTENEVDALRLLQRIIRGRANSVKVTKRDVLPSGSFQVQAEETEITNYIFSKVEGEVVSEMLDVLQKELIRNKEIEKVKEVTQKAAEDRHQREIEEGARRQLEDLARDRHDRMFCFVTKVHQSTADDYLDNIVEPAVEELSRRDLVIQSIVMTNVIEPILSKAEEKNSEDLVAWIYFKALISDCAKSSFKASSRVRNA</sequence>
<proteinExistence type="inferred from homology"/>
<keyword evidence="3" id="KW-0653">Protein transport</keyword>
<evidence type="ECO:0000313" key="4">
    <source>
        <dbReference type="EMBL" id="CCI50744.1"/>
    </source>
</evidence>
<dbReference type="SMART" id="SM00185">
    <property type="entry name" value="ARM"/>
    <property type="match status" value="3"/>
</dbReference>
<dbReference type="InterPro" id="IPR011989">
    <property type="entry name" value="ARM-like"/>
</dbReference>
<dbReference type="OrthoDB" id="567787at2759"/>
<evidence type="ECO:0000313" key="5">
    <source>
        <dbReference type="Proteomes" id="UP000053237"/>
    </source>
</evidence>
<comment type="caution">
    <text evidence="4">The sequence shown here is derived from an EMBL/GenBank/DDBJ whole genome shotgun (WGS) entry which is preliminary data.</text>
</comment>
<dbReference type="SUPFAM" id="SSF48371">
    <property type="entry name" value="ARM repeat"/>
    <property type="match status" value="1"/>
</dbReference>